<reference evidence="6" key="1">
    <citation type="submission" date="2015-08" db="EMBL/GenBank/DDBJ databases">
        <title>Genome sequencing project for genomic taxonomy and phylogenomics of Bacillus-like bacteria.</title>
        <authorList>
            <person name="Liu B."/>
            <person name="Wang J."/>
            <person name="Zhu Y."/>
            <person name="Liu G."/>
            <person name="Chen Q."/>
            <person name="Chen Z."/>
            <person name="Lan J."/>
            <person name="Che J."/>
            <person name="Ge C."/>
            <person name="Shi H."/>
            <person name="Pan Z."/>
            <person name="Liu X."/>
        </authorList>
    </citation>
    <scope>NUCLEOTIDE SEQUENCE [LARGE SCALE GENOMIC DNA]</scope>
    <source>
        <strain evidence="6">FJAT-4402</strain>
    </source>
</reference>
<dbReference type="InterPro" id="IPR036388">
    <property type="entry name" value="WH-like_DNA-bd_sf"/>
</dbReference>
<dbReference type="SMART" id="SM01134">
    <property type="entry name" value="DeoRC"/>
    <property type="match status" value="1"/>
</dbReference>
<dbReference type="PROSITE" id="PS51000">
    <property type="entry name" value="HTH_DEOR_2"/>
    <property type="match status" value="1"/>
</dbReference>
<evidence type="ECO:0000313" key="6">
    <source>
        <dbReference type="Proteomes" id="UP000067625"/>
    </source>
</evidence>
<dbReference type="EMBL" id="CP012600">
    <property type="protein sequence ID" value="ALC80533.1"/>
    <property type="molecule type" value="Genomic_DNA"/>
</dbReference>
<gene>
    <name evidence="5" type="ORF">AM592_02245</name>
</gene>
<evidence type="ECO:0000256" key="3">
    <source>
        <dbReference type="ARBA" id="ARBA00023163"/>
    </source>
</evidence>
<keyword evidence="1" id="KW-0805">Transcription regulation</keyword>
<evidence type="ECO:0000259" key="4">
    <source>
        <dbReference type="PROSITE" id="PS51000"/>
    </source>
</evidence>
<sequence length="259" mass="29217">MNHLTEERKQSILVELEDKGKVFVNFLAEQLGVTPETIRRDLASLEEQRLIKRVHGGAVPFRGERLEPSFEKKRKIRQQEKQRIGEAAAKCIESNDTIIIDVGTTTLELCHAIKDVENVTIVTNSLKAASALNDRLEKKAFSGKIIILGGMLNTSQQSIKGSLTAQMLEAFRVDKAFISCGGISRGFVSDFDIEEIEISKMMMSITRESYLLADHSKINKEAFYLIGELSLFNWIISDIQPDKEWQSLLIDNEVTWITA</sequence>
<dbReference type="InterPro" id="IPR018356">
    <property type="entry name" value="Tscrpt_reg_HTH_DeoR_CS"/>
</dbReference>
<keyword evidence="2" id="KW-0238">DNA-binding</keyword>
<dbReference type="Proteomes" id="UP000067625">
    <property type="component" value="Chromosome"/>
</dbReference>
<dbReference type="PROSITE" id="PS00894">
    <property type="entry name" value="HTH_DEOR_1"/>
    <property type="match status" value="1"/>
</dbReference>
<feature type="domain" description="HTH deoR-type" evidence="4">
    <location>
        <begin position="5"/>
        <end position="60"/>
    </location>
</feature>
<keyword evidence="3" id="KW-0804">Transcription</keyword>
<dbReference type="SUPFAM" id="SSF100950">
    <property type="entry name" value="NagB/RpiA/CoA transferase-like"/>
    <property type="match status" value="1"/>
</dbReference>
<dbReference type="InterPro" id="IPR001034">
    <property type="entry name" value="DeoR_HTH"/>
</dbReference>
<evidence type="ECO:0000256" key="1">
    <source>
        <dbReference type="ARBA" id="ARBA00023015"/>
    </source>
</evidence>
<dbReference type="Gene3D" id="3.40.50.1360">
    <property type="match status" value="1"/>
</dbReference>
<evidence type="ECO:0000256" key="2">
    <source>
        <dbReference type="ARBA" id="ARBA00023125"/>
    </source>
</evidence>
<organism evidence="5 6">
    <name type="scientific">Bacillus gobiensis</name>
    <dbReference type="NCBI Taxonomy" id="1441095"/>
    <lineage>
        <taxon>Bacteria</taxon>
        <taxon>Bacillati</taxon>
        <taxon>Bacillota</taxon>
        <taxon>Bacilli</taxon>
        <taxon>Bacillales</taxon>
        <taxon>Bacillaceae</taxon>
        <taxon>Bacillus</taxon>
    </lineage>
</organism>
<dbReference type="AlphaFoldDB" id="A0A0M4G6K7"/>
<dbReference type="InterPro" id="IPR037171">
    <property type="entry name" value="NagB/RpiA_transferase-like"/>
</dbReference>
<dbReference type="GO" id="GO:0003677">
    <property type="term" value="F:DNA binding"/>
    <property type="evidence" value="ECO:0007669"/>
    <property type="project" value="UniProtKB-KW"/>
</dbReference>
<dbReference type="InterPro" id="IPR036390">
    <property type="entry name" value="WH_DNA-bd_sf"/>
</dbReference>
<dbReference type="SUPFAM" id="SSF46785">
    <property type="entry name" value="Winged helix' DNA-binding domain"/>
    <property type="match status" value="1"/>
</dbReference>
<dbReference type="OrthoDB" id="9797223at2"/>
<keyword evidence="6" id="KW-1185">Reference proteome</keyword>
<dbReference type="InterPro" id="IPR014036">
    <property type="entry name" value="DeoR-like_C"/>
</dbReference>
<proteinExistence type="predicted"/>
<dbReference type="PANTHER" id="PTHR30363">
    <property type="entry name" value="HTH-TYPE TRANSCRIPTIONAL REGULATOR SRLR-RELATED"/>
    <property type="match status" value="1"/>
</dbReference>
<dbReference type="Pfam" id="PF00455">
    <property type="entry name" value="DeoRC"/>
    <property type="match status" value="1"/>
</dbReference>
<dbReference type="RefSeq" id="WP_053602269.1">
    <property type="nucleotide sequence ID" value="NZ_CP012600.1"/>
</dbReference>
<dbReference type="GO" id="GO:0003700">
    <property type="term" value="F:DNA-binding transcription factor activity"/>
    <property type="evidence" value="ECO:0007669"/>
    <property type="project" value="InterPro"/>
</dbReference>
<evidence type="ECO:0000313" key="5">
    <source>
        <dbReference type="EMBL" id="ALC80533.1"/>
    </source>
</evidence>
<dbReference type="PANTHER" id="PTHR30363:SF44">
    <property type="entry name" value="AGA OPERON TRANSCRIPTIONAL REPRESSOR-RELATED"/>
    <property type="match status" value="1"/>
</dbReference>
<reference evidence="5 6" key="2">
    <citation type="journal article" date="2016" name="Int. J. Syst. Evol. Microbiol.">
        <title>Bacillus gobiensis sp. nov., isolated from a soil sample.</title>
        <authorList>
            <person name="Liu B."/>
            <person name="Liu G.H."/>
            <person name="Cetin S."/>
            <person name="Schumann P."/>
            <person name="Pan Z.Z."/>
            <person name="Chen Q.Q."/>
        </authorList>
    </citation>
    <scope>NUCLEOTIDE SEQUENCE [LARGE SCALE GENOMIC DNA]</scope>
    <source>
        <strain evidence="5 6">FJAT-4402</strain>
    </source>
</reference>
<protein>
    <recommendedName>
        <fullName evidence="4">HTH deoR-type domain-containing protein</fullName>
    </recommendedName>
</protein>
<dbReference type="STRING" id="1441095.AM592_02245"/>
<dbReference type="InterPro" id="IPR050313">
    <property type="entry name" value="Carb_Metab_HTH_regulators"/>
</dbReference>
<dbReference type="Gene3D" id="1.10.10.10">
    <property type="entry name" value="Winged helix-like DNA-binding domain superfamily/Winged helix DNA-binding domain"/>
    <property type="match status" value="1"/>
</dbReference>
<dbReference type="SMART" id="SM00420">
    <property type="entry name" value="HTH_DEOR"/>
    <property type="match status" value="1"/>
</dbReference>
<accession>A0A0M4G6K7</accession>
<name>A0A0M4G6K7_9BACI</name>
<dbReference type="Pfam" id="PF08220">
    <property type="entry name" value="HTH_DeoR"/>
    <property type="match status" value="1"/>
</dbReference>
<dbReference type="PATRIC" id="fig|1441095.3.peg.483"/>
<dbReference type="PRINTS" id="PR00037">
    <property type="entry name" value="HTHLACR"/>
</dbReference>